<feature type="region of interest" description="Disordered" evidence="1">
    <location>
        <begin position="1"/>
        <end position="22"/>
    </location>
</feature>
<gene>
    <name evidence="2" type="ORF">PVAP13_2KG448105</name>
</gene>
<reference evidence="2" key="1">
    <citation type="submission" date="2020-05" db="EMBL/GenBank/DDBJ databases">
        <title>WGS assembly of Panicum virgatum.</title>
        <authorList>
            <person name="Lovell J.T."/>
            <person name="Jenkins J."/>
            <person name="Shu S."/>
            <person name="Juenger T.E."/>
            <person name="Schmutz J."/>
        </authorList>
    </citation>
    <scope>NUCLEOTIDE SEQUENCE</scope>
    <source>
        <strain evidence="2">AP13</strain>
    </source>
</reference>
<organism evidence="2 3">
    <name type="scientific">Panicum virgatum</name>
    <name type="common">Blackwell switchgrass</name>
    <dbReference type="NCBI Taxonomy" id="38727"/>
    <lineage>
        <taxon>Eukaryota</taxon>
        <taxon>Viridiplantae</taxon>
        <taxon>Streptophyta</taxon>
        <taxon>Embryophyta</taxon>
        <taxon>Tracheophyta</taxon>
        <taxon>Spermatophyta</taxon>
        <taxon>Magnoliopsida</taxon>
        <taxon>Liliopsida</taxon>
        <taxon>Poales</taxon>
        <taxon>Poaceae</taxon>
        <taxon>PACMAD clade</taxon>
        <taxon>Panicoideae</taxon>
        <taxon>Panicodae</taxon>
        <taxon>Paniceae</taxon>
        <taxon>Panicinae</taxon>
        <taxon>Panicum</taxon>
        <taxon>Panicum sect. Hiantes</taxon>
    </lineage>
</organism>
<comment type="caution">
    <text evidence="2">The sequence shown here is derived from an EMBL/GenBank/DDBJ whole genome shotgun (WGS) entry which is preliminary data.</text>
</comment>
<keyword evidence="3" id="KW-1185">Reference proteome</keyword>
<protein>
    <submittedName>
        <fullName evidence="2">Uncharacterized protein</fullName>
    </submittedName>
</protein>
<accession>A0A8T0W8H3</accession>
<name>A0A8T0W8H3_PANVG</name>
<dbReference type="EMBL" id="CM029039">
    <property type="protein sequence ID" value="KAG2645731.1"/>
    <property type="molecule type" value="Genomic_DNA"/>
</dbReference>
<dbReference type="Proteomes" id="UP000823388">
    <property type="component" value="Chromosome 2K"/>
</dbReference>
<evidence type="ECO:0000313" key="3">
    <source>
        <dbReference type="Proteomes" id="UP000823388"/>
    </source>
</evidence>
<evidence type="ECO:0000313" key="2">
    <source>
        <dbReference type="EMBL" id="KAG2645731.1"/>
    </source>
</evidence>
<feature type="region of interest" description="Disordered" evidence="1">
    <location>
        <begin position="73"/>
        <end position="92"/>
    </location>
</feature>
<dbReference type="AlphaFoldDB" id="A0A8T0W8H3"/>
<sequence length="92" mass="9913">MEQGKYKNQPCHEGHPRNGVYLPHTSASPAVAAAFLHLLRGRRYPLASFASLAVLHCLSLPFLLEPPSSASYAARAAAPPQSSPEKKHDIAL</sequence>
<evidence type="ECO:0000256" key="1">
    <source>
        <dbReference type="SAM" id="MobiDB-lite"/>
    </source>
</evidence>
<proteinExistence type="predicted"/>